<keyword evidence="3" id="KW-1185">Reference proteome</keyword>
<evidence type="ECO:0000313" key="3">
    <source>
        <dbReference type="Proteomes" id="UP000179642"/>
    </source>
</evidence>
<gene>
    <name evidence="2" type="ORF">BIV23_37375</name>
</gene>
<reference evidence="2 3" key="1">
    <citation type="submission" date="2016-10" db="EMBL/GenBank/DDBJ databases">
        <title>Genome sequence of Streptomyces sp. MUSC 1.</title>
        <authorList>
            <person name="Lee L.-H."/>
            <person name="Ser H.-L."/>
            <person name="Law J.W.-F."/>
        </authorList>
    </citation>
    <scope>NUCLEOTIDE SEQUENCE [LARGE SCALE GENOMIC DNA]</scope>
    <source>
        <strain evidence="2 3">MUSC 1</strain>
    </source>
</reference>
<sequence length="93" mass="10739">MAYRPVGAAAPYRVRPYRTYGRVTTGYAGLNVRSGPGTGYRVIGHRQAGRYLHLTCRTHGSWVHGNRTWYRLAHHRGYVSAYYVRTRRALPWC</sequence>
<protein>
    <recommendedName>
        <fullName evidence="1">SH3b domain-containing protein</fullName>
    </recommendedName>
</protein>
<dbReference type="Pfam" id="PF08239">
    <property type="entry name" value="SH3_3"/>
    <property type="match status" value="1"/>
</dbReference>
<comment type="caution">
    <text evidence="2">The sequence shown here is derived from an EMBL/GenBank/DDBJ whole genome shotgun (WGS) entry which is preliminary data.</text>
</comment>
<feature type="domain" description="SH3b" evidence="1">
    <location>
        <begin position="29"/>
        <end position="84"/>
    </location>
</feature>
<dbReference type="Gene3D" id="2.30.30.40">
    <property type="entry name" value="SH3 Domains"/>
    <property type="match status" value="1"/>
</dbReference>
<evidence type="ECO:0000313" key="2">
    <source>
        <dbReference type="EMBL" id="OIJ93403.1"/>
    </source>
</evidence>
<dbReference type="EMBL" id="MLYO01000074">
    <property type="protein sequence ID" value="OIJ93403.1"/>
    <property type="molecule type" value="Genomic_DNA"/>
</dbReference>
<dbReference type="OrthoDB" id="3482365at2"/>
<dbReference type="InterPro" id="IPR003646">
    <property type="entry name" value="SH3-like_bac-type"/>
</dbReference>
<evidence type="ECO:0000259" key="1">
    <source>
        <dbReference type="Pfam" id="PF08239"/>
    </source>
</evidence>
<proteinExistence type="predicted"/>
<dbReference type="Proteomes" id="UP000179642">
    <property type="component" value="Unassembled WGS sequence"/>
</dbReference>
<accession>A0A1S2PI69</accession>
<dbReference type="AlphaFoldDB" id="A0A1S2PI69"/>
<organism evidence="2 3">
    <name type="scientific">Streptomyces monashensis</name>
    <dbReference type="NCBI Taxonomy" id="1678012"/>
    <lineage>
        <taxon>Bacteria</taxon>
        <taxon>Bacillati</taxon>
        <taxon>Actinomycetota</taxon>
        <taxon>Actinomycetes</taxon>
        <taxon>Kitasatosporales</taxon>
        <taxon>Streptomycetaceae</taxon>
        <taxon>Streptomyces</taxon>
    </lineage>
</organism>
<name>A0A1S2PI69_9ACTN</name>